<name>A0ABD4XT55_9CHLR</name>
<dbReference type="SUPFAM" id="SSF53474">
    <property type="entry name" value="alpha/beta-Hydrolases"/>
    <property type="match status" value="1"/>
</dbReference>
<reference evidence="2 3" key="1">
    <citation type="submission" date="2019-11" db="EMBL/GenBank/DDBJ databases">
        <authorList>
            <person name="Cho J.-C."/>
        </authorList>
    </citation>
    <scope>NUCLEOTIDE SEQUENCE [LARGE SCALE GENOMIC DNA]</scope>
    <source>
        <strain evidence="2 3">JH702</strain>
    </source>
</reference>
<evidence type="ECO:0000313" key="2">
    <source>
        <dbReference type="EMBL" id="MDG0867681.1"/>
    </source>
</evidence>
<dbReference type="GO" id="GO:0016787">
    <property type="term" value="F:hydrolase activity"/>
    <property type="evidence" value="ECO:0007669"/>
    <property type="project" value="UniProtKB-KW"/>
</dbReference>
<dbReference type="InterPro" id="IPR050266">
    <property type="entry name" value="AB_hydrolase_sf"/>
</dbReference>
<organism evidence="2 3">
    <name type="scientific">Candidatus Lucifugimonas marina</name>
    <dbReference type="NCBI Taxonomy" id="3038979"/>
    <lineage>
        <taxon>Bacteria</taxon>
        <taxon>Bacillati</taxon>
        <taxon>Chloroflexota</taxon>
        <taxon>Dehalococcoidia</taxon>
        <taxon>SAR202 cluster</taxon>
        <taxon>Candidatus Lucifugimonadales</taxon>
        <taxon>Candidatus Lucifugimonadaceae</taxon>
        <taxon>Candidatus Lucifugimonas</taxon>
    </lineage>
</organism>
<dbReference type="PRINTS" id="PR00111">
    <property type="entry name" value="ABHYDROLASE"/>
</dbReference>
<dbReference type="Proteomes" id="UP001321249">
    <property type="component" value="Unassembled WGS sequence"/>
</dbReference>
<dbReference type="PANTHER" id="PTHR43798">
    <property type="entry name" value="MONOACYLGLYCEROL LIPASE"/>
    <property type="match status" value="1"/>
</dbReference>
<proteinExistence type="predicted"/>
<evidence type="ECO:0000313" key="3">
    <source>
        <dbReference type="Proteomes" id="UP001321249"/>
    </source>
</evidence>
<sequence>MASGKAGLWSFKKSHWMKAVFSRLLSQSLYRLKPLVNQVYLLVSEGISPEFVIKSQGLLYHPICSVDFRLRWRLDERNGMNRQISNKFDEITIEYEVDGPSSAPLNLVFVHGWTCNRTHWRAQMLAFTDRYRVIAIDLAGHGESSLGRPEYSMPAFARDVEAVLDRENVQRAVLIGHSMGGMVILHACRLLGDRVVGFVGADTFKYLRDDPSTGKQFEQWQLFVNDYDSAIASVVSNMFAETTPDELRKTITEGMISAATEVAIGAMKGMADDIPLFDLAAGLDVPKYAFNATGRPMDESAVRDAGIELQYLPTNGHFVMNEDPEGFNRLLNEALEKMLD</sequence>
<comment type="caution">
    <text evidence="2">The sequence shown here is derived from an EMBL/GenBank/DDBJ whole genome shotgun (WGS) entry which is preliminary data.</text>
</comment>
<dbReference type="Pfam" id="PF12697">
    <property type="entry name" value="Abhydrolase_6"/>
    <property type="match status" value="1"/>
</dbReference>
<gene>
    <name evidence="2" type="ORF">GKO46_11445</name>
</gene>
<keyword evidence="2" id="KW-0378">Hydrolase</keyword>
<dbReference type="AlphaFoldDB" id="A0ABD4XT55"/>
<evidence type="ECO:0000259" key="1">
    <source>
        <dbReference type="Pfam" id="PF12697"/>
    </source>
</evidence>
<protein>
    <submittedName>
        <fullName evidence="2">Alpha/beta fold hydrolase</fullName>
    </submittedName>
</protein>
<dbReference type="PANTHER" id="PTHR43798:SF33">
    <property type="entry name" value="HYDROLASE, PUTATIVE (AFU_ORTHOLOGUE AFUA_2G14860)-RELATED"/>
    <property type="match status" value="1"/>
</dbReference>
<feature type="domain" description="AB hydrolase-1" evidence="1">
    <location>
        <begin position="107"/>
        <end position="329"/>
    </location>
</feature>
<dbReference type="InterPro" id="IPR029058">
    <property type="entry name" value="AB_hydrolase_fold"/>
</dbReference>
<dbReference type="EMBL" id="WMBE01000003">
    <property type="protein sequence ID" value="MDG0867681.1"/>
    <property type="molecule type" value="Genomic_DNA"/>
</dbReference>
<dbReference type="InterPro" id="IPR000073">
    <property type="entry name" value="AB_hydrolase_1"/>
</dbReference>
<dbReference type="Gene3D" id="3.40.50.1820">
    <property type="entry name" value="alpha/beta hydrolase"/>
    <property type="match status" value="1"/>
</dbReference>
<accession>A0ABD4XT55</accession>